<accession>A0ABZ2SRG9</accession>
<evidence type="ECO:0000256" key="1">
    <source>
        <dbReference type="SAM" id="SignalP"/>
    </source>
</evidence>
<keyword evidence="3" id="KW-1185">Reference proteome</keyword>
<dbReference type="EMBL" id="CP147251">
    <property type="protein sequence ID" value="WYJ77016.1"/>
    <property type="molecule type" value="Genomic_DNA"/>
</dbReference>
<evidence type="ECO:0000313" key="2">
    <source>
        <dbReference type="EMBL" id="WYJ77016.1"/>
    </source>
</evidence>
<keyword evidence="1" id="KW-0732">Signal</keyword>
<evidence type="ECO:0008006" key="4">
    <source>
        <dbReference type="Google" id="ProtNLM"/>
    </source>
</evidence>
<feature type="chain" id="PRO_5046056757" description="Lipoprotein" evidence="1">
    <location>
        <begin position="19"/>
        <end position="139"/>
    </location>
</feature>
<feature type="signal peptide" evidence="1">
    <location>
        <begin position="1"/>
        <end position="18"/>
    </location>
</feature>
<dbReference type="Proteomes" id="UP000664701">
    <property type="component" value="Chromosome"/>
</dbReference>
<gene>
    <name evidence="2" type="ORF">DOK78_001654</name>
</gene>
<sequence length="139" mass="15159">MKNWLLGSLLGLSLVFVAGCGTQNATPETKESTESSEIMESRTIFTGTLTEHLEESAMEDDSVLLFLENVESIEDPENIVDIFIQHGVGINVKTKDIAYWRAWRKGSKVEVTLKGLPATTASIPPQVAGNAIENITLLP</sequence>
<dbReference type="PROSITE" id="PS51257">
    <property type="entry name" value="PROKAR_LIPOPROTEIN"/>
    <property type="match status" value="1"/>
</dbReference>
<proteinExistence type="predicted"/>
<name>A0ABZ2SRG9_9ENTE</name>
<reference evidence="2 3" key="1">
    <citation type="submission" date="2024-03" db="EMBL/GenBank/DDBJ databases">
        <title>The Genome Sequence of Enterococcus sp. DIV2402.</title>
        <authorList>
            <consortium name="The Broad Institute Genomics Platform"/>
            <consortium name="The Broad Institute Microbial Omics Core"/>
            <consortium name="The Broad Institute Genomic Center for Infectious Diseases"/>
            <person name="Earl A."/>
            <person name="Manson A."/>
            <person name="Gilmore M."/>
            <person name="Schwartman J."/>
            <person name="Shea T."/>
            <person name="Abouelleil A."/>
            <person name="Cao P."/>
            <person name="Chapman S."/>
            <person name="Cusick C."/>
            <person name="Young S."/>
            <person name="Neafsey D."/>
            <person name="Nusbaum C."/>
            <person name="Birren B."/>
        </authorList>
    </citation>
    <scope>NUCLEOTIDE SEQUENCE [LARGE SCALE GENOMIC DNA]</scope>
    <source>
        <strain evidence="2 3">DIV2402</strain>
    </source>
</reference>
<organism evidence="2 3">
    <name type="scientific">Candidatus Enterococcus lowellii</name>
    <dbReference type="NCBI Taxonomy" id="2230877"/>
    <lineage>
        <taxon>Bacteria</taxon>
        <taxon>Bacillati</taxon>
        <taxon>Bacillota</taxon>
        <taxon>Bacilli</taxon>
        <taxon>Lactobacillales</taxon>
        <taxon>Enterococcaceae</taxon>
        <taxon>Enterococcus</taxon>
    </lineage>
</organism>
<dbReference type="RefSeq" id="WP_207940806.1">
    <property type="nucleotide sequence ID" value="NZ_CP147251.1"/>
</dbReference>
<protein>
    <recommendedName>
        <fullName evidence="4">Lipoprotein</fullName>
    </recommendedName>
</protein>
<evidence type="ECO:0000313" key="3">
    <source>
        <dbReference type="Proteomes" id="UP000664701"/>
    </source>
</evidence>